<sequence length="818" mass="92229">SNSAQWERTFLKSIEGDLSLLNKMCRHYIAKTKCKEVITESFNKILDSLQSVLEDKTSTELSKRTVLLITKELITIDSKTLVSAIKKHESYFKNAFQQPIDKNNQLFELVNLIVSIPNAFDFDVFMLISALEMLKSGNNVSFSLNILLSLFYSVETAFAKSTKISDAVNRLLEFTASEKVEINIQNALICLRIILSKFKDETLDAENLMNLMLPHIKGSNVVLKNAAMDVIAAFSNTLAKGIKSPHEVLATLLAQDSENPKTLLSLLSAAKVVVSITQIDKKLFTQLSPTLATFLENKDPHVVTKTIELITSTLSSKENAKIVITKLFEHVLAAAKSQNATDILITPLTNFIATLSKFDKKIESKIMSFEKGKVPLVINFMVIGAMSASTNIDVESFTKKYTKMISAKNFNEKSPDFFISVAYIYTFAFLKENKKIDDQKILNLFATKLDDPSVYISQASIFTLGKIENVDLLLELFKNEKQNPLNVAIALKNSLSNIEDSKVTQLFNDLVAIRTNNACQSTINECLCYLVKRKPEELFPVLFDALQRKSQESIGHLPPLPKDKQSLEAFELQVKEKDEIYNDSESNKDNALVNCIPSSVDEQHIKYIIQYIQLIVDNLNNYNRFVKRAVYSVINVLVQSKTTEVEPYITLIVSAIVPQMQCDPRYVSIVKFGTLSYTDDIGVSSRNTVYQCVNGLLNYYFEWFDEKEMFLAIVDNLAKDMKKDRARDLQLNAFSMIITVLNKNNTLFLEYEELILDIIESIARDVTGNAVNSHKEALATAACPLFAAIIKMKYADLSQKLAPLIQMVKNTKQFEKAF</sequence>
<dbReference type="Proteomes" id="UP000014680">
    <property type="component" value="Unassembled WGS sequence"/>
</dbReference>
<proteinExistence type="predicted"/>
<accession>A0A0A1U0C9</accession>
<evidence type="ECO:0000313" key="1">
    <source>
        <dbReference type="EMBL" id="ELP85946.1"/>
    </source>
</evidence>
<evidence type="ECO:0000313" key="2">
    <source>
        <dbReference type="Proteomes" id="UP000014680"/>
    </source>
</evidence>
<dbReference type="GeneID" id="14884861"/>
<dbReference type="KEGG" id="eiv:EIN_135500"/>
<dbReference type="RefSeq" id="XP_004185292.1">
    <property type="nucleotide sequence ID" value="XM_004185244.1"/>
</dbReference>
<dbReference type="VEuPathDB" id="AmoebaDB:EIN_135500"/>
<dbReference type="EMBL" id="KB207027">
    <property type="protein sequence ID" value="ELP85946.1"/>
    <property type="molecule type" value="Genomic_DNA"/>
</dbReference>
<name>A0A0A1U0C9_ENTIV</name>
<feature type="non-terminal residue" evidence="1">
    <location>
        <position position="1"/>
    </location>
</feature>
<organism evidence="1 2">
    <name type="scientific">Entamoeba invadens IP1</name>
    <dbReference type="NCBI Taxonomy" id="370355"/>
    <lineage>
        <taxon>Eukaryota</taxon>
        <taxon>Amoebozoa</taxon>
        <taxon>Evosea</taxon>
        <taxon>Archamoebae</taxon>
        <taxon>Mastigamoebida</taxon>
        <taxon>Entamoebidae</taxon>
        <taxon>Entamoeba</taxon>
    </lineage>
</organism>
<dbReference type="Gene3D" id="1.25.10.10">
    <property type="entry name" value="Leucine-rich Repeat Variant"/>
    <property type="match status" value="1"/>
</dbReference>
<dbReference type="SUPFAM" id="SSF48371">
    <property type="entry name" value="ARM repeat"/>
    <property type="match status" value="1"/>
</dbReference>
<reference evidence="1 2" key="1">
    <citation type="submission" date="2012-10" db="EMBL/GenBank/DDBJ databases">
        <authorList>
            <person name="Zafar N."/>
            <person name="Inman J."/>
            <person name="Hall N."/>
            <person name="Lorenzi H."/>
            <person name="Caler E."/>
        </authorList>
    </citation>
    <scope>NUCLEOTIDE SEQUENCE [LARGE SCALE GENOMIC DNA]</scope>
    <source>
        <strain evidence="1 2">IP1</strain>
    </source>
</reference>
<dbReference type="InterPro" id="IPR011989">
    <property type="entry name" value="ARM-like"/>
</dbReference>
<protein>
    <submittedName>
        <fullName evidence="1">Uncharacterized protein</fullName>
    </submittedName>
</protein>
<gene>
    <name evidence="1" type="ORF">EIN_135500</name>
</gene>
<dbReference type="InterPro" id="IPR016024">
    <property type="entry name" value="ARM-type_fold"/>
</dbReference>
<keyword evidence="2" id="KW-1185">Reference proteome</keyword>
<dbReference type="AlphaFoldDB" id="A0A0A1U0C9"/>